<keyword evidence="2" id="KW-1185">Reference proteome</keyword>
<accession>A0ABS6ACQ3</accession>
<dbReference type="EMBL" id="JAHKPV010000021">
    <property type="protein sequence ID" value="MBU2875529.1"/>
    <property type="molecule type" value="Genomic_DNA"/>
</dbReference>
<evidence type="ECO:0000313" key="1">
    <source>
        <dbReference type="EMBL" id="MBU2875529.1"/>
    </source>
</evidence>
<gene>
    <name evidence="1" type="ORF">KO508_16140</name>
</gene>
<dbReference type="Pfam" id="PF11739">
    <property type="entry name" value="YdbH-like"/>
    <property type="match status" value="1"/>
</dbReference>
<comment type="caution">
    <text evidence="1">The sequence shown here is derived from an EMBL/GenBank/DDBJ whole genome shotgun (WGS) entry which is preliminary data.</text>
</comment>
<name>A0ABS6ACQ3_9GAMM</name>
<reference evidence="1 2" key="1">
    <citation type="submission" date="2021-05" db="EMBL/GenBank/DDBJ databases">
        <title>Draft genomes of bacteria isolated from model marine particles.</title>
        <authorList>
            <person name="Datta M.S."/>
            <person name="Schwartzman J.A."/>
            <person name="Enke T.N."/>
            <person name="Saavedra J."/>
            <person name="Cermak N."/>
            <person name="Cordero O.X."/>
        </authorList>
    </citation>
    <scope>NUCLEOTIDE SEQUENCE [LARGE SCALE GENOMIC DNA]</scope>
    <source>
        <strain evidence="1 2">D2M19</strain>
    </source>
</reference>
<dbReference type="Proteomes" id="UP000753376">
    <property type="component" value="Unassembled WGS sequence"/>
</dbReference>
<sequence>MRIAWKPLGWGLFVVVALSVLVGILTARHLWSQMLEQNGIETLEWQGLDLSFSGVSVRELKLSQSVPARDLVLQGQNLSLGWRWPEWGDGWQPQFTRLAASYLELDLDAKPVEETEPQQANQWQAELLAWLPAEVSIQKFEVTLPCETGRCPLEGGLTISSSQSIPASDAGPDIPSLLAASGRLPIKAHVQLDHKGHQLGVAAILDSSGDDNLNFSADVSIDGKEYLTAFSDYTARNTKGLASWSGSVEVPDLPQTDWLLAWLHTWQNIPIEQWPDQPDTGSLAASWDLLGPGDTSFLSGATGSVKVHALLPQPWPAPGVGSINGNAELAMKLNEGDWQPETMRADLELSHPAPWIKKIPELMRPDYLKLSVRPVNAIATRPSMPPEAQIDPEQPLLPLKLELTSRGGANIAIRSHLALATSSPWRAQLGDTQLTMALPQLEMAGWRMAKPTAKASFTGWIDTNAAMLKFTEPTLLDAEKLEPVPETEPADSMALTGLRLSFSGATLSAGYRQEQGSLDQLSLAGPVGVTAKQIRHTQLLPQSWQFNGHVNANLDRADIKGVIKAKAGTSMNLDVAFPYRGSLVLEAKTRVSGESEAEALSRIFTAWPPLLLVSGGNVSANATVKKPQNSALQLAGKLVFADWSGTYDRTAWSRMNGAAEFSLGSERINVDVPELTIEEVNPGLPVGPVRFVGDYEAPVAQLASGELALEAAHIGALGGDVTIQPGSWDLAQAPVTIPVELNQLSLARLLQLYPAEGLAGTGILSGTVPVLFDPATGIKIEQGRIDAVKPGGRLQVTAERLKALASQSESMKLVAQALEDFRYSVLDSGIDYDEDGTLTLKLHLRGSSPEVGKGQPVVLNINLEENIPALLTSLQLSGRVSDAVAERVKKLLKNRERDSGDLLE</sequence>
<organism evidence="1 2">
    <name type="scientific">Marinobacter salexigens</name>
    <dbReference type="NCBI Taxonomy" id="1925763"/>
    <lineage>
        <taxon>Bacteria</taxon>
        <taxon>Pseudomonadati</taxon>
        <taxon>Pseudomonadota</taxon>
        <taxon>Gammaproteobacteria</taxon>
        <taxon>Pseudomonadales</taxon>
        <taxon>Marinobacteraceae</taxon>
        <taxon>Marinobacter</taxon>
    </lineage>
</organism>
<dbReference type="RefSeq" id="WP_216009309.1">
    <property type="nucleotide sequence ID" value="NZ_JAHKPV010000021.1"/>
</dbReference>
<proteinExistence type="predicted"/>
<dbReference type="InterPro" id="IPR021730">
    <property type="entry name" value="YdbH"/>
</dbReference>
<evidence type="ECO:0000313" key="2">
    <source>
        <dbReference type="Proteomes" id="UP000753376"/>
    </source>
</evidence>
<protein>
    <submittedName>
        <fullName evidence="1">YdbH domain-containing protein</fullName>
    </submittedName>
</protein>